<keyword evidence="3 4" id="KW-1015">Disulfide bond</keyword>
<dbReference type="InterPro" id="IPR000742">
    <property type="entry name" value="EGF"/>
</dbReference>
<evidence type="ECO:0000256" key="1">
    <source>
        <dbReference type="ARBA" id="ARBA00022536"/>
    </source>
</evidence>
<sequence length="190" mass="20843">MSVKVQLCQLYLELQGYSQICLEEADPCLSNPCENGGSCQRNISSFTCQCLEGYTGGRCETASLATESNAEDTISTDFKLTTESPSGVAVVGIIITVCAVSLVIGFITGCVYLYKVPYKKEIKKMDATVPGVDGNKDAHENFTFFTFLLDELQCGNKQHGSKIRSVSYQKNEEDGNIDVNDNEMQDKNNE</sequence>
<dbReference type="OrthoDB" id="5946642at2759"/>
<feature type="compositionally biased region" description="Acidic residues" evidence="5">
    <location>
        <begin position="174"/>
        <end position="183"/>
    </location>
</feature>
<keyword evidence="6" id="KW-1133">Transmembrane helix</keyword>
<organism evidence="8 9">
    <name type="scientific">Holothuria leucospilota</name>
    <name type="common">Black long sea cucumber</name>
    <name type="synonym">Mertensiothuria leucospilota</name>
    <dbReference type="NCBI Taxonomy" id="206669"/>
    <lineage>
        <taxon>Eukaryota</taxon>
        <taxon>Metazoa</taxon>
        <taxon>Echinodermata</taxon>
        <taxon>Eleutherozoa</taxon>
        <taxon>Echinozoa</taxon>
        <taxon>Holothuroidea</taxon>
        <taxon>Aspidochirotacea</taxon>
        <taxon>Aspidochirotida</taxon>
        <taxon>Holothuriidae</taxon>
        <taxon>Holothuria</taxon>
    </lineage>
</organism>
<protein>
    <submittedName>
        <fullName evidence="8">Neurogenic locus notch-like protein 2</fullName>
    </submittedName>
</protein>
<dbReference type="AlphaFoldDB" id="A0A9Q1BUV0"/>
<dbReference type="SMART" id="SM00179">
    <property type="entry name" value="EGF_CA"/>
    <property type="match status" value="1"/>
</dbReference>
<dbReference type="PRINTS" id="PR00010">
    <property type="entry name" value="EGFBLOOD"/>
</dbReference>
<keyword evidence="1 4" id="KW-0245">EGF-like domain</keyword>
<gene>
    <name evidence="8" type="ORF">HOLleu_23436</name>
</gene>
<dbReference type="InterPro" id="IPR051022">
    <property type="entry name" value="Notch_Cell-Fate_Det"/>
</dbReference>
<evidence type="ECO:0000256" key="3">
    <source>
        <dbReference type="ARBA" id="ARBA00023157"/>
    </source>
</evidence>
<keyword evidence="2" id="KW-0677">Repeat</keyword>
<dbReference type="CDD" id="cd00054">
    <property type="entry name" value="EGF_CA"/>
    <property type="match status" value="1"/>
</dbReference>
<dbReference type="InterPro" id="IPR001881">
    <property type="entry name" value="EGF-like_Ca-bd_dom"/>
</dbReference>
<accession>A0A9Q1BUV0</accession>
<feature type="region of interest" description="Disordered" evidence="5">
    <location>
        <begin position="165"/>
        <end position="190"/>
    </location>
</feature>
<dbReference type="PROSITE" id="PS50026">
    <property type="entry name" value="EGF_3"/>
    <property type="match status" value="1"/>
</dbReference>
<feature type="transmembrane region" description="Helical" evidence="6">
    <location>
        <begin position="88"/>
        <end position="114"/>
    </location>
</feature>
<keyword evidence="6" id="KW-0472">Membrane</keyword>
<dbReference type="PROSITE" id="PS00022">
    <property type="entry name" value="EGF_1"/>
    <property type="match status" value="1"/>
</dbReference>
<dbReference type="SUPFAM" id="SSF57196">
    <property type="entry name" value="EGF/Laminin"/>
    <property type="match status" value="1"/>
</dbReference>
<feature type="disulfide bond" evidence="4">
    <location>
        <begin position="50"/>
        <end position="59"/>
    </location>
</feature>
<keyword evidence="9" id="KW-1185">Reference proteome</keyword>
<dbReference type="SMART" id="SM00181">
    <property type="entry name" value="EGF"/>
    <property type="match status" value="1"/>
</dbReference>
<evidence type="ECO:0000313" key="8">
    <source>
        <dbReference type="EMBL" id="KAJ8033257.1"/>
    </source>
</evidence>
<evidence type="ECO:0000256" key="5">
    <source>
        <dbReference type="SAM" id="MobiDB-lite"/>
    </source>
</evidence>
<feature type="domain" description="EGF-like" evidence="7">
    <location>
        <begin position="24"/>
        <end position="60"/>
    </location>
</feature>
<comment type="caution">
    <text evidence="4">Lacks conserved residue(s) required for the propagation of feature annotation.</text>
</comment>
<evidence type="ECO:0000259" key="7">
    <source>
        <dbReference type="PROSITE" id="PS50026"/>
    </source>
</evidence>
<comment type="caution">
    <text evidence="8">The sequence shown here is derived from an EMBL/GenBank/DDBJ whole genome shotgun (WGS) entry which is preliminary data.</text>
</comment>
<dbReference type="Pfam" id="PF00008">
    <property type="entry name" value="EGF"/>
    <property type="match status" value="1"/>
</dbReference>
<evidence type="ECO:0000256" key="6">
    <source>
        <dbReference type="SAM" id="Phobius"/>
    </source>
</evidence>
<dbReference type="PROSITE" id="PS01186">
    <property type="entry name" value="EGF_2"/>
    <property type="match status" value="1"/>
</dbReference>
<dbReference type="Proteomes" id="UP001152320">
    <property type="component" value="Chromosome 11"/>
</dbReference>
<evidence type="ECO:0000256" key="2">
    <source>
        <dbReference type="ARBA" id="ARBA00022737"/>
    </source>
</evidence>
<dbReference type="Gene3D" id="2.10.25.10">
    <property type="entry name" value="Laminin"/>
    <property type="match status" value="1"/>
</dbReference>
<reference evidence="8" key="1">
    <citation type="submission" date="2021-10" db="EMBL/GenBank/DDBJ databases">
        <title>Tropical sea cucumber genome reveals ecological adaptation and Cuvierian tubules defense mechanism.</title>
        <authorList>
            <person name="Chen T."/>
        </authorList>
    </citation>
    <scope>NUCLEOTIDE SEQUENCE</scope>
    <source>
        <strain evidence="8">Nanhai2018</strain>
        <tissue evidence="8">Muscle</tissue>
    </source>
</reference>
<dbReference type="GO" id="GO:0005509">
    <property type="term" value="F:calcium ion binding"/>
    <property type="evidence" value="ECO:0007669"/>
    <property type="project" value="InterPro"/>
</dbReference>
<dbReference type="PANTHER" id="PTHR24049">
    <property type="entry name" value="CRUMBS FAMILY MEMBER"/>
    <property type="match status" value="1"/>
</dbReference>
<dbReference type="FunFam" id="2.10.25.10:FF:000525">
    <property type="entry name" value="Fat-like cadherin-related tumor suppressor homolog"/>
    <property type="match status" value="1"/>
</dbReference>
<dbReference type="EMBL" id="JAIZAY010000011">
    <property type="protein sequence ID" value="KAJ8033257.1"/>
    <property type="molecule type" value="Genomic_DNA"/>
</dbReference>
<evidence type="ECO:0000313" key="9">
    <source>
        <dbReference type="Proteomes" id="UP001152320"/>
    </source>
</evidence>
<keyword evidence="6" id="KW-0812">Transmembrane</keyword>
<evidence type="ECO:0000256" key="4">
    <source>
        <dbReference type="PROSITE-ProRule" id="PRU00076"/>
    </source>
</evidence>
<name>A0A9Q1BUV0_HOLLE</name>
<proteinExistence type="predicted"/>